<dbReference type="Proteomes" id="UP000281915">
    <property type="component" value="Unassembled WGS sequence"/>
</dbReference>
<feature type="transmembrane region" description="Helical" evidence="6">
    <location>
        <begin position="477"/>
        <end position="498"/>
    </location>
</feature>
<dbReference type="InterPro" id="IPR024923">
    <property type="entry name" value="PG_synth_SpoVB"/>
</dbReference>
<evidence type="ECO:0000313" key="7">
    <source>
        <dbReference type="EMBL" id="RNB68129.1"/>
    </source>
</evidence>
<dbReference type="GO" id="GO:0005886">
    <property type="term" value="C:plasma membrane"/>
    <property type="evidence" value="ECO:0007669"/>
    <property type="project" value="UniProtKB-SubCell"/>
</dbReference>
<feature type="transmembrane region" description="Helical" evidence="6">
    <location>
        <begin position="445"/>
        <end position="465"/>
    </location>
</feature>
<proteinExistence type="predicted"/>
<feature type="transmembrane region" description="Helical" evidence="6">
    <location>
        <begin position="321"/>
        <end position="340"/>
    </location>
</feature>
<dbReference type="EMBL" id="RHHT01000084">
    <property type="protein sequence ID" value="RNB68129.1"/>
    <property type="molecule type" value="Genomic_DNA"/>
</dbReference>
<dbReference type="InterPro" id="IPR002797">
    <property type="entry name" value="Polysacc_synth"/>
</dbReference>
<feature type="transmembrane region" description="Helical" evidence="6">
    <location>
        <begin position="360"/>
        <end position="381"/>
    </location>
</feature>
<dbReference type="PANTHER" id="PTHR30250:SF21">
    <property type="entry name" value="LIPID II FLIPPASE MURJ"/>
    <property type="match status" value="1"/>
</dbReference>
<feature type="transmembrane region" description="Helical" evidence="6">
    <location>
        <begin position="45"/>
        <end position="70"/>
    </location>
</feature>
<accession>A0A3M8BXR9</accession>
<feature type="transmembrane region" description="Helical" evidence="6">
    <location>
        <begin position="181"/>
        <end position="198"/>
    </location>
</feature>
<protein>
    <submittedName>
        <fullName evidence="7">Teichoic acid transporter</fullName>
    </submittedName>
</protein>
<evidence type="ECO:0000313" key="8">
    <source>
        <dbReference type="Proteomes" id="UP000281915"/>
    </source>
</evidence>
<evidence type="ECO:0000256" key="2">
    <source>
        <dbReference type="ARBA" id="ARBA00022475"/>
    </source>
</evidence>
<evidence type="ECO:0000256" key="6">
    <source>
        <dbReference type="SAM" id="Phobius"/>
    </source>
</evidence>
<evidence type="ECO:0000256" key="1">
    <source>
        <dbReference type="ARBA" id="ARBA00004651"/>
    </source>
</evidence>
<dbReference type="RefSeq" id="WP_122915763.1">
    <property type="nucleotide sequence ID" value="NZ_RHHT01000084.1"/>
</dbReference>
<keyword evidence="3 6" id="KW-0812">Transmembrane</keyword>
<dbReference type="PIRSF" id="PIRSF038958">
    <property type="entry name" value="PG_synth_SpoVB"/>
    <property type="match status" value="1"/>
</dbReference>
<feature type="transmembrane region" description="Helical" evidence="6">
    <location>
        <begin position="82"/>
        <end position="102"/>
    </location>
</feature>
<dbReference type="InterPro" id="IPR050833">
    <property type="entry name" value="Poly_Biosynth_Transport"/>
</dbReference>
<feature type="transmembrane region" description="Helical" evidence="6">
    <location>
        <begin position="12"/>
        <end position="33"/>
    </location>
</feature>
<feature type="transmembrane region" description="Helical" evidence="6">
    <location>
        <begin position="411"/>
        <end position="433"/>
    </location>
</feature>
<sequence length="507" mass="55362">MRLPVFLKQTALRTGAIFLVKAIGLAVRIPLYRLLGTEGTGIYQIVYSIFGFALTLLTGGFPTTLALVTAKDPKRGSRLFKSLVPSFLIVGVCSGILCYVMAPNLANYFGDRHLTFPIRCLAPALVIVPLLQLYRGFLQGIESYGDVSTSELVEQVVRAGTMLLLAVVWMEYGIYAAAGGAVFGACTGAFLALCYLWVSKYSKKPLSIGTVNGIFTASLRWAVFGPGIFYFFKSSIPITLTRLITPASDLLDALIIPARLQLSGLSQSDAVAVFGEISGMASITVYLPTILTAALSYTIASKLTASWQNKKKEDFIERSSFSLEVGWFWGIGSTVFLFFQADELSTIIFGNKSAAQAIRYMSFVPIVVGLRELTTTILWAMDQKRTPLFGSLLGLACSAISAYYLTAIPGFGYAGAAMSVFAFEFAPLVWNAFMVQKRCKGAFPIGNICIGLLFLLVITFLYAPFNAILLKAGLHSKIIRSLGSTLFFIVCIILYMFFRFRNKTGDR</sequence>
<dbReference type="AlphaFoldDB" id="A0A3M8BXR9"/>
<dbReference type="Pfam" id="PF01943">
    <property type="entry name" value="Polysacc_synt"/>
    <property type="match status" value="1"/>
</dbReference>
<gene>
    <name evidence="7" type="ORF">EDM58_25060</name>
</gene>
<comment type="subcellular location">
    <subcellularLocation>
        <location evidence="1">Cell membrane</location>
        <topology evidence="1">Multi-pass membrane protein</topology>
    </subcellularLocation>
</comment>
<name>A0A3M8BXR9_9BACL</name>
<keyword evidence="4 6" id="KW-1133">Transmembrane helix</keyword>
<feature type="transmembrane region" description="Helical" evidence="6">
    <location>
        <begin position="277"/>
        <end position="300"/>
    </location>
</feature>
<evidence type="ECO:0000256" key="5">
    <source>
        <dbReference type="ARBA" id="ARBA00023136"/>
    </source>
</evidence>
<organism evidence="7 8">
    <name type="scientific">Brevibacillus panacihumi</name>
    <dbReference type="NCBI Taxonomy" id="497735"/>
    <lineage>
        <taxon>Bacteria</taxon>
        <taxon>Bacillati</taxon>
        <taxon>Bacillota</taxon>
        <taxon>Bacilli</taxon>
        <taxon>Bacillales</taxon>
        <taxon>Paenibacillaceae</taxon>
        <taxon>Brevibacillus</taxon>
    </lineage>
</organism>
<keyword evidence="5 6" id="KW-0472">Membrane</keyword>
<evidence type="ECO:0000256" key="3">
    <source>
        <dbReference type="ARBA" id="ARBA00022692"/>
    </source>
</evidence>
<keyword evidence="2" id="KW-1003">Cell membrane</keyword>
<reference evidence="7 8" key="1">
    <citation type="submission" date="2018-10" db="EMBL/GenBank/DDBJ databases">
        <title>Phylogenomics of Brevibacillus.</title>
        <authorList>
            <person name="Dunlap C."/>
        </authorList>
    </citation>
    <scope>NUCLEOTIDE SEQUENCE [LARGE SCALE GENOMIC DNA]</scope>
    <source>
        <strain evidence="7 8">JCM 15085</strain>
    </source>
</reference>
<comment type="caution">
    <text evidence="7">The sequence shown here is derived from an EMBL/GenBank/DDBJ whole genome shotgun (WGS) entry which is preliminary data.</text>
</comment>
<feature type="transmembrane region" description="Helical" evidence="6">
    <location>
        <begin position="388"/>
        <end position="405"/>
    </location>
</feature>
<evidence type="ECO:0000256" key="4">
    <source>
        <dbReference type="ARBA" id="ARBA00022989"/>
    </source>
</evidence>
<dbReference type="PANTHER" id="PTHR30250">
    <property type="entry name" value="PST FAMILY PREDICTED COLANIC ACID TRANSPORTER"/>
    <property type="match status" value="1"/>
</dbReference>
<feature type="transmembrane region" description="Helical" evidence="6">
    <location>
        <begin position="210"/>
        <end position="232"/>
    </location>
</feature>
<feature type="transmembrane region" description="Helical" evidence="6">
    <location>
        <begin position="114"/>
        <end position="134"/>
    </location>
</feature>